<proteinExistence type="predicted"/>
<accession>A0A1C3J4B6</accession>
<reference evidence="2" key="1">
    <citation type="submission" date="2016-06" db="EMBL/GenBank/DDBJ databases">
        <authorList>
            <person name="Rodrigo-Torres Lidia"/>
            <person name="Arahal R.David."/>
        </authorList>
    </citation>
    <scope>NUCLEOTIDE SEQUENCE [LARGE SCALE GENOMIC DNA]</scope>
    <source>
        <strain evidence="2">CECT 7223</strain>
    </source>
</reference>
<dbReference type="AlphaFoldDB" id="A0A1C3J4B6"/>
<organism evidence="1 2">
    <name type="scientific">Vibrio atlanticus</name>
    <dbReference type="NCBI Taxonomy" id="693153"/>
    <lineage>
        <taxon>Bacteria</taxon>
        <taxon>Pseudomonadati</taxon>
        <taxon>Pseudomonadota</taxon>
        <taxon>Gammaproteobacteria</taxon>
        <taxon>Vibrionales</taxon>
        <taxon>Vibrionaceae</taxon>
        <taxon>Vibrio</taxon>
    </lineage>
</organism>
<dbReference type="Proteomes" id="UP000092876">
    <property type="component" value="Unassembled WGS sequence"/>
</dbReference>
<sequence length="32" mass="3293">MAVLVSEVVTILLGVSMASSFIYGVYTGINAS</sequence>
<name>A0A1C3J4B6_9VIBR</name>
<protein>
    <submittedName>
        <fullName evidence="1">Uncharacterized protein</fullName>
    </submittedName>
</protein>
<evidence type="ECO:0000313" key="2">
    <source>
        <dbReference type="Proteomes" id="UP000092876"/>
    </source>
</evidence>
<dbReference type="EMBL" id="FLQP01000095">
    <property type="protein sequence ID" value="SBS68525.1"/>
    <property type="molecule type" value="Genomic_DNA"/>
</dbReference>
<evidence type="ECO:0000313" key="1">
    <source>
        <dbReference type="EMBL" id="SBS68525.1"/>
    </source>
</evidence>
<gene>
    <name evidence="1" type="ORF">VAT7223_04238</name>
</gene>